<dbReference type="EMBL" id="KZ678139">
    <property type="protein sequence ID" value="PSN64134.1"/>
    <property type="molecule type" value="Genomic_DNA"/>
</dbReference>
<protein>
    <recommendedName>
        <fullName evidence="1">N-acetyltransferase domain-containing protein</fullName>
    </recommendedName>
</protein>
<dbReference type="Gene3D" id="3.40.630.30">
    <property type="match status" value="1"/>
</dbReference>
<organism evidence="2 3">
    <name type="scientific">Corynespora cassiicola Philippines</name>
    <dbReference type="NCBI Taxonomy" id="1448308"/>
    <lineage>
        <taxon>Eukaryota</taxon>
        <taxon>Fungi</taxon>
        <taxon>Dikarya</taxon>
        <taxon>Ascomycota</taxon>
        <taxon>Pezizomycotina</taxon>
        <taxon>Dothideomycetes</taxon>
        <taxon>Pleosporomycetidae</taxon>
        <taxon>Pleosporales</taxon>
        <taxon>Corynesporascaceae</taxon>
        <taxon>Corynespora</taxon>
    </lineage>
</organism>
<dbReference type="Pfam" id="PF00583">
    <property type="entry name" value="Acetyltransf_1"/>
    <property type="match status" value="1"/>
</dbReference>
<name>A0A2T2NFC5_CORCC</name>
<dbReference type="InterPro" id="IPR000182">
    <property type="entry name" value="GNAT_dom"/>
</dbReference>
<dbReference type="PANTHER" id="PTHR42791:SF14">
    <property type="entry name" value="N-ACETYLTRANSFERASE DOMAIN-CONTAINING PROTEIN"/>
    <property type="match status" value="1"/>
</dbReference>
<sequence length="222" mass="25318">MAFKVELCEPEDLLRCFQIISLAFSHAHAYVEAVFPNHDTPNGQADGAERLLAASKLPQVRLCKAVDTSTGIIAGFAKWDIYDGIVPDVGPKSLQGNYWKDKDEKDYADYIFWEFTRRRWDAVKKSNGHIVSLDIMCFDPAYHRKGFGSLLMEYGVGEADRLGVDAVVEASRMGRYLYEEFGFEILEDVLIQNPPKQAGQQEQFIHWMRRPATKEGTKHRQP</sequence>
<dbReference type="AlphaFoldDB" id="A0A2T2NFC5"/>
<evidence type="ECO:0000259" key="1">
    <source>
        <dbReference type="PROSITE" id="PS51186"/>
    </source>
</evidence>
<proteinExistence type="predicted"/>
<feature type="domain" description="N-acetyltransferase" evidence="1">
    <location>
        <begin position="3"/>
        <end position="213"/>
    </location>
</feature>
<dbReference type="InterPro" id="IPR016181">
    <property type="entry name" value="Acyl_CoA_acyltransferase"/>
</dbReference>
<dbReference type="InterPro" id="IPR052523">
    <property type="entry name" value="Trichothecene_AcTrans"/>
</dbReference>
<reference evidence="2 3" key="1">
    <citation type="journal article" date="2018" name="Front. Microbiol.">
        <title>Genome-Wide Analysis of Corynespora cassiicola Leaf Fall Disease Putative Effectors.</title>
        <authorList>
            <person name="Lopez D."/>
            <person name="Ribeiro S."/>
            <person name="Label P."/>
            <person name="Fumanal B."/>
            <person name="Venisse J.S."/>
            <person name="Kohler A."/>
            <person name="de Oliveira R.R."/>
            <person name="Labutti K."/>
            <person name="Lipzen A."/>
            <person name="Lail K."/>
            <person name="Bauer D."/>
            <person name="Ohm R.A."/>
            <person name="Barry K.W."/>
            <person name="Spatafora J."/>
            <person name="Grigoriev I.V."/>
            <person name="Martin F.M."/>
            <person name="Pujade-Renaud V."/>
        </authorList>
    </citation>
    <scope>NUCLEOTIDE SEQUENCE [LARGE SCALE GENOMIC DNA]</scope>
    <source>
        <strain evidence="2 3">Philippines</strain>
    </source>
</reference>
<dbReference type="STRING" id="1448308.A0A2T2NFC5"/>
<evidence type="ECO:0000313" key="2">
    <source>
        <dbReference type="EMBL" id="PSN64134.1"/>
    </source>
</evidence>
<gene>
    <name evidence="2" type="ORF">BS50DRAFT_648038</name>
</gene>
<dbReference type="PANTHER" id="PTHR42791">
    <property type="entry name" value="GNAT FAMILY ACETYLTRANSFERASE"/>
    <property type="match status" value="1"/>
</dbReference>
<dbReference type="GO" id="GO:0016747">
    <property type="term" value="F:acyltransferase activity, transferring groups other than amino-acyl groups"/>
    <property type="evidence" value="ECO:0007669"/>
    <property type="project" value="InterPro"/>
</dbReference>
<evidence type="ECO:0000313" key="3">
    <source>
        <dbReference type="Proteomes" id="UP000240883"/>
    </source>
</evidence>
<accession>A0A2T2NFC5</accession>
<dbReference type="CDD" id="cd04301">
    <property type="entry name" value="NAT_SF"/>
    <property type="match status" value="1"/>
</dbReference>
<dbReference type="OrthoDB" id="4738875at2759"/>
<dbReference type="PROSITE" id="PS51186">
    <property type="entry name" value="GNAT"/>
    <property type="match status" value="1"/>
</dbReference>
<dbReference type="SUPFAM" id="SSF55729">
    <property type="entry name" value="Acyl-CoA N-acyltransferases (Nat)"/>
    <property type="match status" value="1"/>
</dbReference>
<keyword evidence="3" id="KW-1185">Reference proteome</keyword>
<dbReference type="Proteomes" id="UP000240883">
    <property type="component" value="Unassembled WGS sequence"/>
</dbReference>